<gene>
    <name evidence="2" type="ORF">FHG66_10500</name>
</gene>
<dbReference type="Proteomes" id="UP000305887">
    <property type="component" value="Unassembled WGS sequence"/>
</dbReference>
<protein>
    <recommendedName>
        <fullName evidence="1">DUF6894 domain-containing protein</fullName>
    </recommendedName>
</protein>
<reference evidence="2 3" key="1">
    <citation type="submission" date="2019-06" db="EMBL/GenBank/DDBJ databases">
        <title>YIM 131921 draft genome.</title>
        <authorList>
            <person name="Jiang L."/>
        </authorList>
    </citation>
    <scope>NUCLEOTIDE SEQUENCE [LARGE SCALE GENOMIC DNA]</scope>
    <source>
        <strain evidence="2 3">YIM 131921</strain>
    </source>
</reference>
<dbReference type="InterPro" id="IPR054189">
    <property type="entry name" value="DUF6894"/>
</dbReference>
<organism evidence="2 3">
    <name type="scientific">Rubellimicrobium rubrum</name>
    <dbReference type="NCBI Taxonomy" id="2585369"/>
    <lineage>
        <taxon>Bacteria</taxon>
        <taxon>Pseudomonadati</taxon>
        <taxon>Pseudomonadota</taxon>
        <taxon>Alphaproteobacteria</taxon>
        <taxon>Rhodobacterales</taxon>
        <taxon>Roseobacteraceae</taxon>
        <taxon>Rubellimicrobium</taxon>
    </lineage>
</organism>
<dbReference type="RefSeq" id="WP_139076712.1">
    <property type="nucleotide sequence ID" value="NZ_VDFU01000010.1"/>
</dbReference>
<comment type="caution">
    <text evidence="2">The sequence shown here is derived from an EMBL/GenBank/DDBJ whole genome shotgun (WGS) entry which is preliminary data.</text>
</comment>
<sequence>MPRYFFNIEDDRHLSDQVGVVLPDLEAARVTAVATSGAIIKDHAKRFWPDPNWKMRVTDEQGSIVCDLSFTGTVGAS</sequence>
<keyword evidence="3" id="KW-1185">Reference proteome</keyword>
<evidence type="ECO:0000313" key="3">
    <source>
        <dbReference type="Proteomes" id="UP000305887"/>
    </source>
</evidence>
<dbReference type="Pfam" id="PF21834">
    <property type="entry name" value="DUF6894"/>
    <property type="match status" value="1"/>
</dbReference>
<evidence type="ECO:0000313" key="2">
    <source>
        <dbReference type="EMBL" id="TNC49543.1"/>
    </source>
</evidence>
<dbReference type="EMBL" id="VDFU01000010">
    <property type="protein sequence ID" value="TNC49543.1"/>
    <property type="molecule type" value="Genomic_DNA"/>
</dbReference>
<dbReference type="OrthoDB" id="7867504at2"/>
<name>A0A5C4MUC7_9RHOB</name>
<accession>A0A5C4MUC7</accession>
<proteinExistence type="predicted"/>
<feature type="domain" description="DUF6894" evidence="1">
    <location>
        <begin position="3"/>
        <end position="71"/>
    </location>
</feature>
<evidence type="ECO:0000259" key="1">
    <source>
        <dbReference type="Pfam" id="PF21834"/>
    </source>
</evidence>
<dbReference type="AlphaFoldDB" id="A0A5C4MUC7"/>